<feature type="compositionally biased region" description="Basic residues" evidence="13">
    <location>
        <begin position="28"/>
        <end position="38"/>
    </location>
</feature>
<evidence type="ECO:0000256" key="11">
    <source>
        <dbReference type="ARBA" id="ARBA00037449"/>
    </source>
</evidence>
<gene>
    <name evidence="16" type="ORF">WJX81_002280</name>
</gene>
<name>A0AAW1QHX2_9CHLO</name>
<dbReference type="InterPro" id="IPR027417">
    <property type="entry name" value="P-loop_NTPase"/>
</dbReference>
<dbReference type="InterPro" id="IPR001650">
    <property type="entry name" value="Helicase_C-like"/>
</dbReference>
<evidence type="ECO:0000256" key="9">
    <source>
        <dbReference type="ARBA" id="ARBA00022840"/>
    </source>
</evidence>
<evidence type="ECO:0000256" key="5">
    <source>
        <dbReference type="ARBA" id="ARBA00022552"/>
    </source>
</evidence>
<keyword evidence="4" id="KW-0690">Ribosome biogenesis</keyword>
<dbReference type="EMBL" id="JALJOU010000112">
    <property type="protein sequence ID" value="KAK9820851.1"/>
    <property type="molecule type" value="Genomic_DNA"/>
</dbReference>
<accession>A0AAW1QHX2</accession>
<dbReference type="SMART" id="SM00487">
    <property type="entry name" value="DEXDc"/>
    <property type="match status" value="1"/>
</dbReference>
<comment type="subcellular location">
    <subcellularLocation>
        <location evidence="1">Nucleus</location>
        <location evidence="1">Nucleolus</location>
    </subcellularLocation>
</comment>
<dbReference type="AlphaFoldDB" id="A0AAW1QHX2"/>
<keyword evidence="7 12" id="KW-0378">Hydrolase</keyword>
<keyword evidence="5" id="KW-0698">rRNA processing</keyword>
<keyword evidence="10" id="KW-0539">Nucleus</keyword>
<dbReference type="PROSITE" id="PS51194">
    <property type="entry name" value="HELICASE_CTER"/>
    <property type="match status" value="1"/>
</dbReference>
<evidence type="ECO:0000259" key="15">
    <source>
        <dbReference type="PROSITE" id="PS51194"/>
    </source>
</evidence>
<dbReference type="Pfam" id="PF00271">
    <property type="entry name" value="Helicase_C"/>
    <property type="match status" value="1"/>
</dbReference>
<dbReference type="Proteomes" id="UP001445335">
    <property type="component" value="Unassembled WGS sequence"/>
</dbReference>
<dbReference type="InterPro" id="IPR011545">
    <property type="entry name" value="DEAD/DEAH_box_helicase_dom"/>
</dbReference>
<organism evidence="16 17">
    <name type="scientific">Elliptochloris bilobata</name>
    <dbReference type="NCBI Taxonomy" id="381761"/>
    <lineage>
        <taxon>Eukaryota</taxon>
        <taxon>Viridiplantae</taxon>
        <taxon>Chlorophyta</taxon>
        <taxon>core chlorophytes</taxon>
        <taxon>Trebouxiophyceae</taxon>
        <taxon>Trebouxiophyceae incertae sedis</taxon>
        <taxon>Elliptochloris clade</taxon>
        <taxon>Elliptochloris</taxon>
    </lineage>
</organism>
<dbReference type="InterPro" id="IPR000629">
    <property type="entry name" value="RNA-helicase_DEAD-box_CS"/>
</dbReference>
<dbReference type="PROSITE" id="PS00039">
    <property type="entry name" value="DEAD_ATP_HELICASE"/>
    <property type="match status" value="1"/>
</dbReference>
<dbReference type="GO" id="GO:0005524">
    <property type="term" value="F:ATP binding"/>
    <property type="evidence" value="ECO:0007669"/>
    <property type="project" value="UniProtKB-KW"/>
</dbReference>
<protein>
    <recommendedName>
        <fullName evidence="3">RNA helicase</fullName>
        <ecNumber evidence="3">3.6.4.13</ecNumber>
    </recommendedName>
</protein>
<evidence type="ECO:0000256" key="13">
    <source>
        <dbReference type="SAM" id="MobiDB-lite"/>
    </source>
</evidence>
<dbReference type="CDD" id="cd00268">
    <property type="entry name" value="DEADc"/>
    <property type="match status" value="1"/>
</dbReference>
<feature type="domain" description="Helicase ATP-binding" evidence="14">
    <location>
        <begin position="87"/>
        <end position="293"/>
    </location>
</feature>
<evidence type="ECO:0000256" key="2">
    <source>
        <dbReference type="ARBA" id="ARBA00009334"/>
    </source>
</evidence>
<dbReference type="Gene3D" id="3.40.50.300">
    <property type="entry name" value="P-loop containing nucleotide triphosphate hydrolases"/>
    <property type="match status" value="2"/>
</dbReference>
<evidence type="ECO:0000256" key="12">
    <source>
        <dbReference type="RuleBase" id="RU000492"/>
    </source>
</evidence>
<comment type="similarity">
    <text evidence="2">Belongs to the DEAD box helicase family. DDX5/DBP2 subfamily.</text>
</comment>
<dbReference type="GO" id="GO:0003676">
    <property type="term" value="F:nucleic acid binding"/>
    <property type="evidence" value="ECO:0007669"/>
    <property type="project" value="InterPro"/>
</dbReference>
<reference evidence="16 17" key="1">
    <citation type="journal article" date="2024" name="Nat. Commun.">
        <title>Phylogenomics reveals the evolutionary origins of lichenization in chlorophyte algae.</title>
        <authorList>
            <person name="Puginier C."/>
            <person name="Libourel C."/>
            <person name="Otte J."/>
            <person name="Skaloud P."/>
            <person name="Haon M."/>
            <person name="Grisel S."/>
            <person name="Petersen M."/>
            <person name="Berrin J.G."/>
            <person name="Delaux P.M."/>
            <person name="Dal Grande F."/>
            <person name="Keller J."/>
        </authorList>
    </citation>
    <scope>NUCLEOTIDE SEQUENCE [LARGE SCALE GENOMIC DNA]</scope>
    <source>
        <strain evidence="16 17">SAG 245.80</strain>
    </source>
</reference>
<dbReference type="GO" id="GO:0016787">
    <property type="term" value="F:hydrolase activity"/>
    <property type="evidence" value="ECO:0007669"/>
    <property type="project" value="UniProtKB-KW"/>
</dbReference>
<dbReference type="SMART" id="SM00490">
    <property type="entry name" value="HELICc"/>
    <property type="match status" value="1"/>
</dbReference>
<dbReference type="InterPro" id="IPR044742">
    <property type="entry name" value="DEAD/DEAH_RhlB"/>
</dbReference>
<dbReference type="InterPro" id="IPR014001">
    <property type="entry name" value="Helicase_ATP-bd"/>
</dbReference>
<keyword evidence="17" id="KW-1185">Reference proteome</keyword>
<dbReference type="Pfam" id="PF00270">
    <property type="entry name" value="DEAD"/>
    <property type="match status" value="1"/>
</dbReference>
<dbReference type="CDD" id="cd18787">
    <property type="entry name" value="SF2_C_DEAD"/>
    <property type="match status" value="1"/>
</dbReference>
<comment type="caution">
    <text evidence="16">The sequence shown here is derived from an EMBL/GenBank/DDBJ whole genome shotgun (WGS) entry which is preliminary data.</text>
</comment>
<evidence type="ECO:0000256" key="4">
    <source>
        <dbReference type="ARBA" id="ARBA00022517"/>
    </source>
</evidence>
<keyword evidence="9 12" id="KW-0067">ATP-binding</keyword>
<evidence type="ECO:0000313" key="16">
    <source>
        <dbReference type="EMBL" id="KAK9820851.1"/>
    </source>
</evidence>
<dbReference type="GO" id="GO:0003724">
    <property type="term" value="F:RNA helicase activity"/>
    <property type="evidence" value="ECO:0007669"/>
    <property type="project" value="UniProtKB-EC"/>
</dbReference>
<evidence type="ECO:0000256" key="8">
    <source>
        <dbReference type="ARBA" id="ARBA00022806"/>
    </source>
</evidence>
<sequence>MGVDYTTRKLAKKRRKSAIDPELESEGKHRRKSKRGRRAGCAAGTHRRRLRRPKGSDGAFAKWPEPIRRYMTGEGFEAPTPIQERAWRAALAGRDIQAVAEPGSGKTLGFLLPAAAALAAAGHNARTSPAGPLALVLVPTRELAAQVAAVGRTLQRTSGLRCAALYGGVERAGQVVVLQRRPHVVIATPGRLLDLADDSEIDLGGVAHVVLDEADKMLSLGLEPQLERLRALLLPEGSASARADDEGAERRAAGEAAGGPGARERPQVQLWTATMPDALRAAAARWLQRPRRLRALASGSAISRSVVQVVHVCAEHKKPAKLLKHLKQIQAAGEGQRNPPRVLIFVNRIKTARFVAGEVAAAGFRTALLHGDRPQAEREAAMRDFRSGKAQALVATDVAGRGLHIRNLPYVVNYDFPSRMEAYVHRVGRTGRLAAAGHAYSFFTRALARLAPPLLALLQEHGQDVDPNFVRLAEAAVSFGGIVR</sequence>
<evidence type="ECO:0000256" key="6">
    <source>
        <dbReference type="ARBA" id="ARBA00022741"/>
    </source>
</evidence>
<evidence type="ECO:0000313" key="17">
    <source>
        <dbReference type="Proteomes" id="UP001445335"/>
    </source>
</evidence>
<feature type="compositionally biased region" description="Basic and acidic residues" evidence="13">
    <location>
        <begin position="242"/>
        <end position="253"/>
    </location>
</feature>
<evidence type="ECO:0000256" key="1">
    <source>
        <dbReference type="ARBA" id="ARBA00004604"/>
    </source>
</evidence>
<keyword evidence="8 12" id="KW-0347">Helicase</keyword>
<comment type="function">
    <text evidence="11">ATP-dependent RNA helicase required for 60S ribosomal subunit synthesis. Involved in efficient pre-rRNA processing, predominantly at site A3, which is necessary for the normal formation of 25S and 5.8S rRNAs.</text>
</comment>
<dbReference type="SUPFAM" id="SSF52540">
    <property type="entry name" value="P-loop containing nucleoside triphosphate hydrolases"/>
    <property type="match status" value="1"/>
</dbReference>
<evidence type="ECO:0000256" key="7">
    <source>
        <dbReference type="ARBA" id="ARBA00022801"/>
    </source>
</evidence>
<proteinExistence type="inferred from homology"/>
<evidence type="ECO:0000256" key="3">
    <source>
        <dbReference type="ARBA" id="ARBA00012552"/>
    </source>
</evidence>
<feature type="region of interest" description="Disordered" evidence="13">
    <location>
        <begin position="1"/>
        <end position="61"/>
    </location>
</feature>
<keyword evidence="6 12" id="KW-0547">Nucleotide-binding</keyword>
<feature type="region of interest" description="Disordered" evidence="13">
    <location>
        <begin position="240"/>
        <end position="265"/>
    </location>
</feature>
<dbReference type="PROSITE" id="PS51192">
    <property type="entry name" value="HELICASE_ATP_BIND_1"/>
    <property type="match status" value="1"/>
</dbReference>
<evidence type="ECO:0000256" key="10">
    <source>
        <dbReference type="ARBA" id="ARBA00023242"/>
    </source>
</evidence>
<dbReference type="PANTHER" id="PTHR47958">
    <property type="entry name" value="ATP-DEPENDENT RNA HELICASE DBP3"/>
    <property type="match status" value="1"/>
</dbReference>
<evidence type="ECO:0000259" key="14">
    <source>
        <dbReference type="PROSITE" id="PS51192"/>
    </source>
</evidence>
<feature type="domain" description="Helicase C-terminal" evidence="15">
    <location>
        <begin position="328"/>
        <end position="473"/>
    </location>
</feature>
<dbReference type="EC" id="3.6.4.13" evidence="3"/>